<gene>
    <name evidence="3" type="ORF">AACH11_10495</name>
</gene>
<dbReference type="CDD" id="cd14789">
    <property type="entry name" value="Tiki"/>
    <property type="match status" value="1"/>
</dbReference>
<evidence type="ECO:0000313" key="3">
    <source>
        <dbReference type="EMBL" id="MEK8026386.1"/>
    </source>
</evidence>
<keyword evidence="2" id="KW-0732">Signal</keyword>
<dbReference type="Pfam" id="PF01963">
    <property type="entry name" value="TraB_PrgY_gumN"/>
    <property type="match status" value="1"/>
</dbReference>
<sequence>MSAAPSTPHRKAPRRRIGLAGLLLAASALAAGPGSTSDGAAGPGADGPDCPPPPATVPSTARLQAALRVARDHGPLWRIERPARAGQPPRQGWLYGTVPQGTLASAAPGPQLREVMQAARGLVLERAVGLPGEASALRPTEAALQQAEQAARQAHPWPAALGRRLAQAADAACLDAADRTRPALLQLAALAEARARRAGWDAGWSQAEVLRGHAQAAGLPIQGLDTPEEQVAALWPADAADGPALIADLLDQLDDPTWPAVQRRLMQAWSDGHLDTLADWRQWCGCADTPTTAALWQRRLDARQARWAARIDARLQDDGGPWLVAIDALHLAGPHGLPAQLRQRGWQLHPLTPRRTPSPTTP</sequence>
<keyword evidence="4" id="KW-1185">Reference proteome</keyword>
<dbReference type="InterPro" id="IPR002816">
    <property type="entry name" value="TraB/PrgY/GumN_fam"/>
</dbReference>
<reference evidence="3 4" key="1">
    <citation type="submission" date="2024-04" db="EMBL/GenBank/DDBJ databases">
        <title>Novel species of the genus Ideonella isolated from streams.</title>
        <authorList>
            <person name="Lu H."/>
        </authorList>
    </citation>
    <scope>NUCLEOTIDE SEQUENCE [LARGE SCALE GENOMIC DNA]</scope>
    <source>
        <strain evidence="3 4">BYS139W</strain>
    </source>
</reference>
<feature type="chain" id="PRO_5045845537" evidence="2">
    <location>
        <begin position="31"/>
        <end position="362"/>
    </location>
</feature>
<dbReference type="EMBL" id="JBBUTF010000008">
    <property type="protein sequence ID" value="MEK8026386.1"/>
    <property type="molecule type" value="Genomic_DNA"/>
</dbReference>
<evidence type="ECO:0000256" key="1">
    <source>
        <dbReference type="SAM" id="MobiDB-lite"/>
    </source>
</evidence>
<name>A0ABU9B9V4_9BURK</name>
<feature type="compositionally biased region" description="Low complexity" evidence="1">
    <location>
        <begin position="31"/>
        <end position="40"/>
    </location>
</feature>
<dbReference type="PANTHER" id="PTHR40590">
    <property type="entry name" value="CYTOPLASMIC PROTEIN-RELATED"/>
    <property type="match status" value="1"/>
</dbReference>
<dbReference type="PANTHER" id="PTHR40590:SF1">
    <property type="entry name" value="CYTOPLASMIC PROTEIN"/>
    <property type="match status" value="1"/>
</dbReference>
<dbReference type="InterPro" id="IPR047111">
    <property type="entry name" value="YbaP-like"/>
</dbReference>
<proteinExistence type="predicted"/>
<dbReference type="Proteomes" id="UP001368500">
    <property type="component" value="Unassembled WGS sequence"/>
</dbReference>
<organism evidence="3 4">
    <name type="scientific">Pseudaquabacterium rugosum</name>
    <dbReference type="NCBI Taxonomy" id="2984194"/>
    <lineage>
        <taxon>Bacteria</taxon>
        <taxon>Pseudomonadati</taxon>
        <taxon>Pseudomonadota</taxon>
        <taxon>Betaproteobacteria</taxon>
        <taxon>Burkholderiales</taxon>
        <taxon>Sphaerotilaceae</taxon>
        <taxon>Pseudaquabacterium</taxon>
    </lineage>
</organism>
<evidence type="ECO:0000256" key="2">
    <source>
        <dbReference type="SAM" id="SignalP"/>
    </source>
</evidence>
<feature type="signal peptide" evidence="2">
    <location>
        <begin position="1"/>
        <end position="30"/>
    </location>
</feature>
<dbReference type="RefSeq" id="WP_341374170.1">
    <property type="nucleotide sequence ID" value="NZ_JBBUTF010000008.1"/>
</dbReference>
<feature type="region of interest" description="Disordered" evidence="1">
    <location>
        <begin position="31"/>
        <end position="57"/>
    </location>
</feature>
<protein>
    <submittedName>
        <fullName evidence="3">TraB/GumN family protein</fullName>
    </submittedName>
</protein>
<comment type="caution">
    <text evidence="3">The sequence shown here is derived from an EMBL/GenBank/DDBJ whole genome shotgun (WGS) entry which is preliminary data.</text>
</comment>
<accession>A0ABU9B9V4</accession>
<evidence type="ECO:0000313" key="4">
    <source>
        <dbReference type="Proteomes" id="UP001368500"/>
    </source>
</evidence>